<dbReference type="Pfam" id="PF22530">
    <property type="entry name" value="Terminase-T7_RNaseH-like"/>
    <property type="match status" value="1"/>
</dbReference>
<dbReference type="Proteomes" id="UP000197904">
    <property type="component" value="Unassembled WGS sequence"/>
</dbReference>
<dbReference type="InterPro" id="IPR054762">
    <property type="entry name" value="Gp19_RNaseH-like"/>
</dbReference>
<dbReference type="GO" id="GO:0016887">
    <property type="term" value="F:ATP hydrolysis activity"/>
    <property type="evidence" value="ECO:0007669"/>
    <property type="project" value="InterPro"/>
</dbReference>
<dbReference type="AlphaFoldDB" id="A0A246KYI7"/>
<dbReference type="InterPro" id="IPR044271">
    <property type="entry name" value="Terminase_large_su_gp19"/>
</dbReference>
<name>A0A246KYI7_9GAMM</name>
<dbReference type="SUPFAM" id="SSF52540">
    <property type="entry name" value="P-loop containing nucleoside triphosphate hydrolases"/>
    <property type="match status" value="1"/>
</dbReference>
<gene>
    <name evidence="3" type="ORF">CEE55_10875</name>
</gene>
<evidence type="ECO:0000313" key="3">
    <source>
        <dbReference type="EMBL" id="OWR33641.1"/>
    </source>
</evidence>
<evidence type="ECO:0000259" key="2">
    <source>
        <dbReference type="Pfam" id="PF22530"/>
    </source>
</evidence>
<dbReference type="InterPro" id="IPR047987">
    <property type="entry name" value="Gp19-like_virus"/>
</dbReference>
<comment type="caution">
    <text evidence="3">The sequence shown here is derived from an EMBL/GenBank/DDBJ whole genome shotgun (WGS) entry which is preliminary data.</text>
</comment>
<organism evidence="3 4">
    <name type="scientific">Stenotrophomonas pavanii</name>
    <dbReference type="NCBI Taxonomy" id="487698"/>
    <lineage>
        <taxon>Bacteria</taxon>
        <taxon>Pseudomonadati</taxon>
        <taxon>Pseudomonadota</taxon>
        <taxon>Gammaproteobacteria</taxon>
        <taxon>Lysobacterales</taxon>
        <taxon>Lysobacteraceae</taxon>
        <taxon>Stenotrophomonas</taxon>
    </lineage>
</organism>
<dbReference type="EMBL" id="NIXP01000075">
    <property type="protein sequence ID" value="OWR33641.1"/>
    <property type="molecule type" value="Genomic_DNA"/>
</dbReference>
<proteinExistence type="inferred from homology"/>
<feature type="domain" description="Terminase large subunit ribonuclease H-like" evidence="2">
    <location>
        <begin position="355"/>
        <end position="463"/>
    </location>
</feature>
<evidence type="ECO:0000313" key="4">
    <source>
        <dbReference type="Proteomes" id="UP000197904"/>
    </source>
</evidence>
<feature type="region of interest" description="Disordered" evidence="1">
    <location>
        <begin position="112"/>
        <end position="141"/>
    </location>
</feature>
<dbReference type="NCBIfam" id="NF033889">
    <property type="entry name" value="termin_lrg_T7"/>
    <property type="match status" value="1"/>
</dbReference>
<dbReference type="GO" id="GO:0004519">
    <property type="term" value="F:endonuclease activity"/>
    <property type="evidence" value="ECO:0007669"/>
    <property type="project" value="InterPro"/>
</dbReference>
<dbReference type="Gene3D" id="3.40.50.300">
    <property type="entry name" value="P-loop containing nucleotide triphosphate hydrolases"/>
    <property type="match status" value="1"/>
</dbReference>
<protein>
    <submittedName>
        <fullName evidence="3">DNA maturase B</fullName>
    </submittedName>
</protein>
<accession>A0A246KYI7</accession>
<feature type="compositionally biased region" description="Polar residues" evidence="1">
    <location>
        <begin position="130"/>
        <end position="141"/>
    </location>
</feature>
<dbReference type="HAMAP" id="MF_04147">
    <property type="entry name" value="TERL_T7"/>
    <property type="match status" value="1"/>
</dbReference>
<evidence type="ECO:0000256" key="1">
    <source>
        <dbReference type="SAM" id="MobiDB-lite"/>
    </source>
</evidence>
<dbReference type="GO" id="GO:0005524">
    <property type="term" value="F:ATP binding"/>
    <property type="evidence" value="ECO:0007669"/>
    <property type="project" value="InterPro"/>
</dbReference>
<dbReference type="Pfam" id="PF03237">
    <property type="entry name" value="Terminase_6N"/>
    <property type="match status" value="1"/>
</dbReference>
<sequence>MEGMTSLHVRHPFEDFRNFAWYVWKELGLPSPTPIQYDICEFLKTGPRRRVIMAYRGVGKSWVTAAYVCWLLWKDPQHKIMVVSASKERADAFSVFVKRLIETLPELQHLRPRPDQRNSNLAFDVGPAQPDQSPSVKSVGINGQLTGSRADTIIADDIEVPKNSMTVVQREKLAELVKEFDAVLKPGGEIIYLGTPQTEESLYNKLPERGYVIRIWPARYPKDAKHRQVYGDRLAPMIADAFDANPKLAWKNCESVRFSDEDLMEREASYGRSGFMLQFMLDASLSDAEKYPLKLSDLIVMDVDREVAPIRVVYSSGPEYIVSDIPSVGFTGDRLYRPMYLASEMEEFTGKVLAIDPSGRGGDETGYAVVGMLRGMLYARRAGATKGGYDDDTLETLAHIARAEKVSAVLIEANFGDGMFAKMLSGVLARVYPCSIEEVKHYGTSKENRIIDVLEPVLNQHRLVVDASIIRADQKSEQKYQLFYQLTRITRDRGALRHDDRLEALAMAVKYWADQLSRDVSKEEQRYLEELLDREYASFIQSVTGRTPSPDNYLDIL</sequence>
<dbReference type="Gene3D" id="3.30.420.240">
    <property type="match status" value="1"/>
</dbReference>
<dbReference type="InterPro" id="IPR027417">
    <property type="entry name" value="P-loop_NTPase"/>
</dbReference>
<reference evidence="3 4" key="1">
    <citation type="submission" date="2017-06" db="EMBL/GenBank/DDBJ databases">
        <authorList>
            <person name="Kim H.J."/>
            <person name="Triplett B.A."/>
        </authorList>
    </citation>
    <scope>NUCLEOTIDE SEQUENCE [LARGE SCALE GENOMIC DNA]</scope>
    <source>
        <strain evidence="3 4">S18795</strain>
    </source>
</reference>